<dbReference type="EC" id="1.5.1.3" evidence="2"/>
<feature type="region of interest" description="Disordered" evidence="1">
    <location>
        <begin position="1"/>
        <end position="110"/>
    </location>
</feature>
<proteinExistence type="predicted"/>
<reference evidence="2" key="1">
    <citation type="submission" date="2020-02" db="EMBL/GenBank/DDBJ databases">
        <authorList>
            <person name="Meier V. D."/>
        </authorList>
    </citation>
    <scope>NUCLEOTIDE SEQUENCE</scope>
    <source>
        <strain evidence="2">AVDCRST_MAG40</strain>
    </source>
</reference>
<feature type="compositionally biased region" description="Basic and acidic residues" evidence="1">
    <location>
        <begin position="101"/>
        <end position="110"/>
    </location>
</feature>
<feature type="non-terminal residue" evidence="2">
    <location>
        <position position="158"/>
    </location>
</feature>
<gene>
    <name evidence="2" type="ORF">AVDCRST_MAG40-2524</name>
</gene>
<dbReference type="GO" id="GO:0004146">
    <property type="term" value="F:dihydrofolate reductase activity"/>
    <property type="evidence" value="ECO:0007669"/>
    <property type="project" value="UniProtKB-EC"/>
</dbReference>
<sequence>GHRRRDDARPGDRSRRRHAVGRAGRVRALPAARPRQHGGHRPPLVRDLRPRAHQRAHRGGEPVGPGRARPERGGRRDDRRRRARGARVRPPGVQRRRRVGVRADHPARRRDAALLHQGPLRRRRLLPRVRRARVDGGAARGPPTVGARRLPAGGGGRL</sequence>
<feature type="non-terminal residue" evidence="2">
    <location>
        <position position="1"/>
    </location>
</feature>
<feature type="region of interest" description="Disordered" evidence="1">
    <location>
        <begin position="135"/>
        <end position="158"/>
    </location>
</feature>
<evidence type="ECO:0000313" key="2">
    <source>
        <dbReference type="EMBL" id="CAA9343690.1"/>
    </source>
</evidence>
<dbReference type="EMBL" id="CADCTX010000720">
    <property type="protein sequence ID" value="CAA9343690.1"/>
    <property type="molecule type" value="Genomic_DNA"/>
</dbReference>
<protein>
    <submittedName>
        <fullName evidence="2">Dihydrofolate reductase</fullName>
        <ecNumber evidence="2">1.5.1.3</ecNumber>
    </submittedName>
</protein>
<accession>A0A6J4LX17</accession>
<evidence type="ECO:0000256" key="1">
    <source>
        <dbReference type="SAM" id="MobiDB-lite"/>
    </source>
</evidence>
<feature type="compositionally biased region" description="Basic residues" evidence="1">
    <location>
        <begin position="78"/>
        <end position="87"/>
    </location>
</feature>
<name>A0A6J4LX17_9BACT</name>
<dbReference type="AlphaFoldDB" id="A0A6J4LX17"/>
<keyword evidence="2" id="KW-0560">Oxidoreductase</keyword>
<feature type="compositionally biased region" description="Basic and acidic residues" evidence="1">
    <location>
        <begin position="1"/>
        <end position="13"/>
    </location>
</feature>
<organism evidence="2">
    <name type="scientific">uncultured Gemmatimonadaceae bacterium</name>
    <dbReference type="NCBI Taxonomy" id="246130"/>
    <lineage>
        <taxon>Bacteria</taxon>
        <taxon>Pseudomonadati</taxon>
        <taxon>Gemmatimonadota</taxon>
        <taxon>Gemmatimonadia</taxon>
        <taxon>Gemmatimonadales</taxon>
        <taxon>Gemmatimonadaceae</taxon>
        <taxon>environmental samples</taxon>
    </lineage>
</organism>
<feature type="compositionally biased region" description="Low complexity" evidence="1">
    <location>
        <begin position="135"/>
        <end position="151"/>
    </location>
</feature>
<feature type="compositionally biased region" description="Basic and acidic residues" evidence="1">
    <location>
        <begin position="68"/>
        <end position="77"/>
    </location>
</feature>
<feature type="compositionally biased region" description="Low complexity" evidence="1">
    <location>
        <begin position="21"/>
        <end position="33"/>
    </location>
</feature>